<dbReference type="Pfam" id="PF12802">
    <property type="entry name" value="MarR_2"/>
    <property type="match status" value="1"/>
</dbReference>
<gene>
    <name evidence="2" type="ORF">EJ063_04665</name>
</gene>
<dbReference type="InterPro" id="IPR036388">
    <property type="entry name" value="WH-like_DNA-bd_sf"/>
</dbReference>
<evidence type="ECO:0000259" key="1">
    <source>
        <dbReference type="PROSITE" id="PS50995"/>
    </source>
</evidence>
<accession>A0A432D2B7</accession>
<name>A0A432D2B7_9VIBR</name>
<dbReference type="PROSITE" id="PS50995">
    <property type="entry name" value="HTH_MARR_2"/>
    <property type="match status" value="1"/>
</dbReference>
<organism evidence="2 3">
    <name type="scientific">Vibrio aquaticus</name>
    <dbReference type="NCBI Taxonomy" id="2496559"/>
    <lineage>
        <taxon>Bacteria</taxon>
        <taxon>Pseudomonadati</taxon>
        <taxon>Pseudomonadota</taxon>
        <taxon>Gammaproteobacteria</taxon>
        <taxon>Vibrionales</taxon>
        <taxon>Vibrionaceae</taxon>
        <taxon>Vibrio</taxon>
    </lineage>
</organism>
<dbReference type="InterPro" id="IPR039422">
    <property type="entry name" value="MarR/SlyA-like"/>
</dbReference>
<evidence type="ECO:0000313" key="3">
    <source>
        <dbReference type="Proteomes" id="UP000268973"/>
    </source>
</evidence>
<dbReference type="Proteomes" id="UP000268973">
    <property type="component" value="Unassembled WGS sequence"/>
</dbReference>
<protein>
    <submittedName>
        <fullName evidence="2">MarR family transcriptional regulator</fullName>
    </submittedName>
</protein>
<dbReference type="GO" id="GO:0003700">
    <property type="term" value="F:DNA-binding transcription factor activity"/>
    <property type="evidence" value="ECO:0007669"/>
    <property type="project" value="InterPro"/>
</dbReference>
<keyword evidence="3" id="KW-1185">Reference proteome</keyword>
<proteinExistence type="predicted"/>
<dbReference type="InterPro" id="IPR000835">
    <property type="entry name" value="HTH_MarR-typ"/>
</dbReference>
<feature type="domain" description="HTH marR-type" evidence="1">
    <location>
        <begin position="1"/>
        <end position="145"/>
    </location>
</feature>
<dbReference type="SUPFAM" id="SSF46785">
    <property type="entry name" value="Winged helix' DNA-binding domain"/>
    <property type="match status" value="1"/>
</dbReference>
<dbReference type="AlphaFoldDB" id="A0A432D2B7"/>
<dbReference type="PANTHER" id="PTHR33164">
    <property type="entry name" value="TRANSCRIPTIONAL REGULATOR, MARR FAMILY"/>
    <property type="match status" value="1"/>
</dbReference>
<dbReference type="EMBL" id="RXZH01000001">
    <property type="protein sequence ID" value="RTZ18084.1"/>
    <property type="molecule type" value="Genomic_DNA"/>
</dbReference>
<evidence type="ECO:0000313" key="2">
    <source>
        <dbReference type="EMBL" id="RTZ18084.1"/>
    </source>
</evidence>
<dbReference type="InterPro" id="IPR036390">
    <property type="entry name" value="WH_DNA-bd_sf"/>
</dbReference>
<dbReference type="OrthoDB" id="5705634at2"/>
<reference evidence="2 3" key="1">
    <citation type="submission" date="2018-12" db="EMBL/GenBank/DDBJ databases">
        <title>Vibrio sp. isolated from China Sea.</title>
        <authorList>
            <person name="Li Y."/>
        </authorList>
    </citation>
    <scope>NUCLEOTIDE SEQUENCE [LARGE SCALE GENOMIC DNA]</scope>
    <source>
        <strain evidence="2 3">BEI207</strain>
    </source>
</reference>
<dbReference type="Gene3D" id="1.10.10.10">
    <property type="entry name" value="Winged helix-like DNA-binding domain superfamily/Winged helix DNA-binding domain"/>
    <property type="match status" value="1"/>
</dbReference>
<comment type="caution">
    <text evidence="2">The sequence shown here is derived from an EMBL/GenBank/DDBJ whole genome shotgun (WGS) entry which is preliminary data.</text>
</comment>
<dbReference type="GO" id="GO:0006950">
    <property type="term" value="P:response to stress"/>
    <property type="evidence" value="ECO:0007669"/>
    <property type="project" value="TreeGrafter"/>
</dbReference>
<dbReference type="SMART" id="SM00347">
    <property type="entry name" value="HTH_MARR"/>
    <property type="match status" value="1"/>
</dbReference>
<dbReference type="PANTHER" id="PTHR33164:SF43">
    <property type="entry name" value="HTH-TYPE TRANSCRIPTIONAL REPRESSOR YETL"/>
    <property type="match status" value="1"/>
</dbReference>
<sequence>MNMLTEKQQKTFKLLISLGIINQLTNTWLSKALTPHGINQSQFDLLNHFARHPDNESTISQLADVMQMNQPGITKVVNKLVEMGLLDIRKDSQDGRKKWISINATGLEKVQNAFMGFLPTVDLCFDDWDETELDEMLKHSQKLQTWLDNNRDA</sequence>